<dbReference type="AlphaFoldDB" id="A0A8H3YS03"/>
<evidence type="ECO:0000256" key="2">
    <source>
        <dbReference type="ARBA" id="ARBA00023134"/>
    </source>
</evidence>
<sequence length="1024" mass="114355">MPNPLTPFFLTKVIERPGPGSVMYDLTNPHETTITLPAGSTWSSGLHWHESHTEYLRVLRGRVKVILEGEEMVIDAKSSSKAITVTVPRGTRHEWFRADADFGEDVVVVESTDPSDGEKQVFFWCVSGTVLEGVGNIKANGSKIGRIFYEWLLWWRLCLLFRELDNWPVMLDTGIWSRALPGIRDIEAWFTWVVLILATFLGGLCGMRGVRKEFLPAEVWDRCLFQAMSPRSQSTRQSPIIKASPSSDLMPILTPEGLDGNRQSASATVSSGKNTFGDQSAGKSSLIEAISEIKVPRDAGCCTRCPLQINLKNDDSTSARWVCNVTLVKKFVYTPESEPSSNSLHPWVENTRPSSTPFGTVYSKDALEATIRRAQIATLNPQCPPHRYMSSDYADSSIHVQFSPNIVSLEISAPNVPNLSFYDLPGVISQSRDGKKDTINLVRELVRHYIGQSNTLVLLAVSFESDIDNSKASGLLSEENANDRTIGVLTKPDRLQSDDRVEVWLEVLRGEAFAKGHGYFVVKQPSQQELKKGITHAEAREQEALFFNSEVWTSRFAGFEDRLGTSKLQEVLSEKLASLILETLPTIAERVNERLEEINEELKTLPDPPANALHVVNKALGDFVHQLRAKIDGDKPNELTKSWKQARKIFLDDITISQRPTLLVNESLYNATASTTTSPALTPKAVVKKQSTFTTPSKRNRTTEYVTLDDSDEEMAPTPSKRAKISSSAPHPAPLSSDRESAVGLKVRFRLDEIRNVLDEHNASGLPGSIEPKAVDRLILSALVNWGVPLQAVLKALRGALSTLLMTTLGEALKEWGTTALYKEMIRIIGTFIKIHVGELELNTAARALRVELTKPITNDVESLDRAEELELALFQTARFKERSEAYFDKTDDQTGKTTSAEAREVKRRNTEQSGVVCKAIGPDPFAREVKVMSKIRAYYKIAATRFVDNICQAVEADMFLQLRNGLQEDLEEGLRVTEPDCHDYAMKLLDDDPVRAERRLRLKELKKGLEKAAQRIIQLKRDL</sequence>
<feature type="region of interest" description="Disordered" evidence="3">
    <location>
        <begin position="259"/>
        <end position="279"/>
    </location>
</feature>
<dbReference type="GO" id="GO:0008017">
    <property type="term" value="F:microtubule binding"/>
    <property type="evidence" value="ECO:0007669"/>
    <property type="project" value="TreeGrafter"/>
</dbReference>
<comment type="caution">
    <text evidence="5">The sequence shown here is derived from an EMBL/GenBank/DDBJ whole genome shotgun (WGS) entry which is preliminary data.</text>
</comment>
<dbReference type="InterPro" id="IPR045063">
    <property type="entry name" value="Dynamin_N"/>
</dbReference>
<dbReference type="SUPFAM" id="SSF52540">
    <property type="entry name" value="P-loop containing nucleoside triphosphate hydrolases"/>
    <property type="match status" value="1"/>
</dbReference>
<dbReference type="InterPro" id="IPR011051">
    <property type="entry name" value="RmlC_Cupin_sf"/>
</dbReference>
<evidence type="ECO:0000256" key="1">
    <source>
        <dbReference type="ARBA" id="ARBA00022741"/>
    </source>
</evidence>
<dbReference type="InterPro" id="IPR000375">
    <property type="entry name" value="Dynamin_stalk"/>
</dbReference>
<dbReference type="Gene3D" id="3.40.50.300">
    <property type="entry name" value="P-loop containing nucleotide triphosphate hydrolases"/>
    <property type="match status" value="1"/>
</dbReference>
<dbReference type="InterPro" id="IPR020850">
    <property type="entry name" value="GED_dom"/>
</dbReference>
<dbReference type="CDD" id="cd08771">
    <property type="entry name" value="DLP_1"/>
    <property type="match status" value="1"/>
</dbReference>
<dbReference type="CDD" id="cd02208">
    <property type="entry name" value="cupin_RmlC-like"/>
    <property type="match status" value="1"/>
</dbReference>
<dbReference type="Pfam" id="PF01031">
    <property type="entry name" value="Dynamin_M"/>
    <property type="match status" value="1"/>
</dbReference>
<accession>A0A8H3YS03</accession>
<dbReference type="Pfam" id="PF00350">
    <property type="entry name" value="Dynamin_N"/>
    <property type="match status" value="1"/>
</dbReference>
<gene>
    <name evidence="5" type="ORF">BLS_005208</name>
</gene>
<keyword evidence="1" id="KW-0547">Nucleotide-binding</keyword>
<feature type="compositionally biased region" description="Low complexity" evidence="3">
    <location>
        <begin position="726"/>
        <end position="736"/>
    </location>
</feature>
<dbReference type="GO" id="GO:0003924">
    <property type="term" value="F:GTPase activity"/>
    <property type="evidence" value="ECO:0007669"/>
    <property type="project" value="InterPro"/>
</dbReference>
<evidence type="ECO:0000313" key="6">
    <source>
        <dbReference type="Proteomes" id="UP000433883"/>
    </source>
</evidence>
<dbReference type="SUPFAM" id="SSF51182">
    <property type="entry name" value="RmlC-like cupins"/>
    <property type="match status" value="1"/>
</dbReference>
<organism evidence="5 6">
    <name type="scientific">Venturia inaequalis</name>
    <name type="common">Apple scab fungus</name>
    <dbReference type="NCBI Taxonomy" id="5025"/>
    <lineage>
        <taxon>Eukaryota</taxon>
        <taxon>Fungi</taxon>
        <taxon>Dikarya</taxon>
        <taxon>Ascomycota</taxon>
        <taxon>Pezizomycotina</taxon>
        <taxon>Dothideomycetes</taxon>
        <taxon>Pleosporomycetidae</taxon>
        <taxon>Venturiales</taxon>
        <taxon>Venturiaceae</taxon>
        <taxon>Venturia</taxon>
    </lineage>
</organism>
<feature type="region of interest" description="Disordered" evidence="3">
    <location>
        <begin position="709"/>
        <end position="738"/>
    </location>
</feature>
<dbReference type="InterPro" id="IPR001401">
    <property type="entry name" value="Dynamin_GTPase"/>
</dbReference>
<dbReference type="Proteomes" id="UP000433883">
    <property type="component" value="Unassembled WGS sequence"/>
</dbReference>
<dbReference type="GO" id="GO:0005874">
    <property type="term" value="C:microtubule"/>
    <property type="evidence" value="ECO:0007669"/>
    <property type="project" value="TreeGrafter"/>
</dbReference>
<dbReference type="PANTHER" id="PTHR11566:SF131">
    <property type="entry name" value="GTPASE, PUTATIVE (AFU_ORTHOLOGUE AFUA_6G07630)-RELATED"/>
    <property type="match status" value="1"/>
</dbReference>
<dbReference type="PRINTS" id="PR00195">
    <property type="entry name" value="DYNAMIN"/>
</dbReference>
<dbReference type="Gene3D" id="1.20.120.1240">
    <property type="entry name" value="Dynamin, middle domain"/>
    <property type="match status" value="1"/>
</dbReference>
<dbReference type="GO" id="GO:0005525">
    <property type="term" value="F:GTP binding"/>
    <property type="evidence" value="ECO:0007669"/>
    <property type="project" value="InterPro"/>
</dbReference>
<evidence type="ECO:0000259" key="4">
    <source>
        <dbReference type="PROSITE" id="PS51388"/>
    </source>
</evidence>
<dbReference type="GO" id="GO:0005737">
    <property type="term" value="C:cytoplasm"/>
    <property type="evidence" value="ECO:0007669"/>
    <property type="project" value="TreeGrafter"/>
</dbReference>
<dbReference type="InterPro" id="IPR014710">
    <property type="entry name" value="RmlC-like_jellyroll"/>
</dbReference>
<dbReference type="InterPro" id="IPR022812">
    <property type="entry name" value="Dynamin"/>
</dbReference>
<dbReference type="Gene3D" id="2.60.120.10">
    <property type="entry name" value="Jelly Rolls"/>
    <property type="match status" value="1"/>
</dbReference>
<proteinExistence type="predicted"/>
<dbReference type="GO" id="GO:0005886">
    <property type="term" value="C:plasma membrane"/>
    <property type="evidence" value="ECO:0007669"/>
    <property type="project" value="TreeGrafter"/>
</dbReference>
<feature type="compositionally biased region" description="Polar residues" evidence="3">
    <location>
        <begin position="261"/>
        <end position="279"/>
    </location>
</feature>
<dbReference type="PANTHER" id="PTHR11566">
    <property type="entry name" value="DYNAMIN"/>
    <property type="match status" value="1"/>
</dbReference>
<dbReference type="SMART" id="SM00053">
    <property type="entry name" value="DYNc"/>
    <property type="match status" value="1"/>
</dbReference>
<evidence type="ECO:0000256" key="3">
    <source>
        <dbReference type="SAM" id="MobiDB-lite"/>
    </source>
</evidence>
<dbReference type="GO" id="GO:0031623">
    <property type="term" value="P:receptor internalization"/>
    <property type="evidence" value="ECO:0007669"/>
    <property type="project" value="TreeGrafter"/>
</dbReference>
<dbReference type="EMBL" id="WNWQ01000354">
    <property type="protein sequence ID" value="KAE9969803.1"/>
    <property type="molecule type" value="Genomic_DNA"/>
</dbReference>
<reference evidence="5 6" key="1">
    <citation type="submission" date="2019-11" db="EMBL/GenBank/DDBJ databases">
        <title>Venturia inaequalis Genome Resource.</title>
        <authorList>
            <person name="Lichtner F.J."/>
        </authorList>
    </citation>
    <scope>NUCLEOTIDE SEQUENCE [LARGE SCALE GENOMIC DNA]</scope>
    <source>
        <strain evidence="5">Bline_iso_100314</strain>
    </source>
</reference>
<feature type="domain" description="GED" evidence="4">
    <location>
        <begin position="929"/>
        <end position="1024"/>
    </location>
</feature>
<dbReference type="InterPro" id="IPR027417">
    <property type="entry name" value="P-loop_NTPase"/>
</dbReference>
<protein>
    <recommendedName>
        <fullName evidence="4">GED domain-containing protein</fullName>
    </recommendedName>
</protein>
<dbReference type="PROSITE" id="PS51388">
    <property type="entry name" value="GED"/>
    <property type="match status" value="1"/>
</dbReference>
<keyword evidence="2" id="KW-0342">GTP-binding</keyword>
<name>A0A8H3YS03_VENIN</name>
<evidence type="ECO:0000313" key="5">
    <source>
        <dbReference type="EMBL" id="KAE9969803.1"/>
    </source>
</evidence>